<dbReference type="EMBL" id="FNGS01000002">
    <property type="protein sequence ID" value="SDL41853.1"/>
    <property type="molecule type" value="Genomic_DNA"/>
</dbReference>
<evidence type="ECO:0000259" key="3">
    <source>
        <dbReference type="Pfam" id="PF06580"/>
    </source>
</evidence>
<dbReference type="STRING" id="563176.SAMN04488090_0786"/>
<dbReference type="InterPro" id="IPR010559">
    <property type="entry name" value="Sig_transdc_His_kin_internal"/>
</dbReference>
<feature type="transmembrane region" description="Helical" evidence="1">
    <location>
        <begin position="222"/>
        <end position="242"/>
    </location>
</feature>
<keyword evidence="1" id="KW-1133">Transmembrane helix</keyword>
<organism evidence="4 5">
    <name type="scientific">Siphonobacter aquaeclarae</name>
    <dbReference type="NCBI Taxonomy" id="563176"/>
    <lineage>
        <taxon>Bacteria</taxon>
        <taxon>Pseudomonadati</taxon>
        <taxon>Bacteroidota</taxon>
        <taxon>Cytophagia</taxon>
        <taxon>Cytophagales</taxon>
        <taxon>Cytophagaceae</taxon>
        <taxon>Siphonobacter</taxon>
    </lineage>
</organism>
<dbReference type="PANTHER" id="PTHR34220">
    <property type="entry name" value="SENSOR HISTIDINE KINASE YPDA"/>
    <property type="match status" value="1"/>
</dbReference>
<keyword evidence="4" id="KW-0418">Kinase</keyword>
<accession>A0A1G9JY93</accession>
<dbReference type="GO" id="GO:0016020">
    <property type="term" value="C:membrane"/>
    <property type="evidence" value="ECO:0007669"/>
    <property type="project" value="InterPro"/>
</dbReference>
<feature type="signal peptide" evidence="2">
    <location>
        <begin position="1"/>
        <end position="20"/>
    </location>
</feature>
<feature type="chain" id="PRO_5011713063" evidence="2">
    <location>
        <begin position="21"/>
        <end position="543"/>
    </location>
</feature>
<feature type="transmembrane region" description="Helical" evidence="1">
    <location>
        <begin position="300"/>
        <end position="315"/>
    </location>
</feature>
<gene>
    <name evidence="4" type="ORF">SAMN04488090_0786</name>
</gene>
<evidence type="ECO:0000256" key="1">
    <source>
        <dbReference type="SAM" id="Phobius"/>
    </source>
</evidence>
<feature type="transmembrane region" description="Helical" evidence="1">
    <location>
        <begin position="159"/>
        <end position="179"/>
    </location>
</feature>
<keyword evidence="2" id="KW-0732">Signal</keyword>
<reference evidence="4 5" key="1">
    <citation type="submission" date="2016-10" db="EMBL/GenBank/DDBJ databases">
        <authorList>
            <person name="de Groot N.N."/>
        </authorList>
    </citation>
    <scope>NUCLEOTIDE SEQUENCE [LARGE SCALE GENOMIC DNA]</scope>
    <source>
        <strain evidence="4 5">DSM 21668</strain>
    </source>
</reference>
<evidence type="ECO:0000313" key="5">
    <source>
        <dbReference type="Proteomes" id="UP000198901"/>
    </source>
</evidence>
<dbReference type="GO" id="GO:0000155">
    <property type="term" value="F:phosphorelay sensor kinase activity"/>
    <property type="evidence" value="ECO:0007669"/>
    <property type="project" value="InterPro"/>
</dbReference>
<keyword evidence="1" id="KW-0472">Membrane</keyword>
<dbReference type="OrthoDB" id="625140at2"/>
<evidence type="ECO:0000313" key="4">
    <source>
        <dbReference type="EMBL" id="SDL41853.1"/>
    </source>
</evidence>
<evidence type="ECO:0000256" key="2">
    <source>
        <dbReference type="SAM" id="SignalP"/>
    </source>
</evidence>
<keyword evidence="5" id="KW-1185">Reference proteome</keyword>
<dbReference type="Proteomes" id="UP000198901">
    <property type="component" value="Unassembled WGS sequence"/>
</dbReference>
<feature type="transmembrane region" description="Helical" evidence="1">
    <location>
        <begin position="249"/>
        <end position="266"/>
    </location>
</feature>
<feature type="domain" description="Signal transduction histidine kinase internal region" evidence="3">
    <location>
        <begin position="358"/>
        <end position="433"/>
    </location>
</feature>
<dbReference type="AlphaFoldDB" id="A0A1G9JY93"/>
<protein>
    <submittedName>
        <fullName evidence="4">Sensor histidine kinase YesM</fullName>
    </submittedName>
</protein>
<feature type="transmembrane region" description="Helical" evidence="1">
    <location>
        <begin position="186"/>
        <end position="210"/>
    </location>
</feature>
<proteinExistence type="predicted"/>
<keyword evidence="4" id="KW-0808">Transferase</keyword>
<name>A0A1G9JY93_9BACT</name>
<dbReference type="Pfam" id="PF06580">
    <property type="entry name" value="His_kinase"/>
    <property type="match status" value="1"/>
</dbReference>
<dbReference type="InterPro" id="IPR050640">
    <property type="entry name" value="Bact_2-comp_sensor_kinase"/>
</dbReference>
<feature type="transmembrane region" description="Helical" evidence="1">
    <location>
        <begin position="321"/>
        <end position="337"/>
    </location>
</feature>
<feature type="transmembrane region" description="Helical" evidence="1">
    <location>
        <begin position="272"/>
        <end position="293"/>
    </location>
</feature>
<dbReference type="PANTHER" id="PTHR34220:SF7">
    <property type="entry name" value="SENSOR HISTIDINE KINASE YPDA"/>
    <property type="match status" value="1"/>
</dbReference>
<keyword evidence="1" id="KW-0812">Transmembrane</keyword>
<sequence length="543" mass="61043">MPMRTVLLLLFLWLPTAVSAQESVGMWYVQPGGEAIASGISSGPVPNLPGRGYFHLTNTLTLSRKVPQPGVRVTALGAYELYWDGVRIGSSGQVGRSAEEEVPGPMTACFPLPDSLAQPGTHALALRISNYLLPKGASWFVVSEGTYTDLITKPFLPALAMHTLAGLFLAAALYFLFVANRSDRSYALFSGICGLFFALIVLEYLRAYYFYPYTFQYLRLDLIQWLTLALCVLIPVFFAVTLLPEKGRYILIGQLALLALLVYRFYGQYDRLAIAGATTMLLTSTGIAAIAAVRSGPARWVLGSLVLAGISAVLFPFDYSLFLGFGLVILVQFFLLSRRMKDQRRAVEEARLLSARLQTELLKKQIQPHYLLNTLTCLAEFVEESPEKGVALIFALSREFSLFFRFVQEKQVPIREEIELCRRHLEVMQLRLEATYSWSEEGILPAETIPPAVLHTLVENGLTHCRPVYGFHLSFRKENGIREYVLITRGRPAHAFEKEGTGTRYLKARLTESYGERWSFHSGPSPEGWENHIQLYENTDRRR</sequence>